<dbReference type="STRING" id="692275.N1QD58"/>
<feature type="transmembrane region" description="Helical" evidence="1">
    <location>
        <begin position="225"/>
        <end position="243"/>
    </location>
</feature>
<proteinExistence type="predicted"/>
<dbReference type="InterPro" id="IPR012349">
    <property type="entry name" value="Split_barrel_FMN-bd"/>
</dbReference>
<keyword evidence="1" id="KW-0812">Transmembrane</keyword>
<keyword evidence="1" id="KW-1133">Transmembrane helix</keyword>
<dbReference type="SUPFAM" id="SSF50475">
    <property type="entry name" value="FMN-binding split barrel"/>
    <property type="match status" value="1"/>
</dbReference>
<dbReference type="OMA" id="RITLMWC"/>
<evidence type="ECO:0000313" key="3">
    <source>
        <dbReference type="EMBL" id="EMF09165.1"/>
    </source>
</evidence>
<protein>
    <recommendedName>
        <fullName evidence="2">Pyridoxamine 5'-phosphate oxidase N-terminal domain-containing protein</fullName>
    </recommendedName>
</protein>
<gene>
    <name evidence="3" type="ORF">SEPMUDRAFT_91623</name>
</gene>
<dbReference type="HOGENOM" id="CLU_054794_1_0_1"/>
<dbReference type="PANTHER" id="PTHR39336:SF1">
    <property type="entry name" value="PYRIDOXAMINE PHOSPHATE OXIDASE FAMILY PROTEIN (AFU_ORTHOLOGUE AFUA_6G11440)"/>
    <property type="match status" value="1"/>
</dbReference>
<dbReference type="AlphaFoldDB" id="N1QD58"/>
<feature type="domain" description="Pyridoxamine 5'-phosphate oxidase N-terminal" evidence="2">
    <location>
        <begin position="36"/>
        <end position="136"/>
    </location>
</feature>
<dbReference type="Gene3D" id="2.30.110.10">
    <property type="entry name" value="Electron Transport, Fmn-binding Protein, Chain A"/>
    <property type="match status" value="1"/>
</dbReference>
<dbReference type="InterPro" id="IPR011576">
    <property type="entry name" value="Pyridox_Oxase_N"/>
</dbReference>
<dbReference type="Pfam" id="PF01243">
    <property type="entry name" value="PNPOx_N"/>
    <property type="match status" value="1"/>
</dbReference>
<keyword evidence="1" id="KW-0472">Membrane</keyword>
<evidence type="ECO:0000313" key="4">
    <source>
        <dbReference type="Proteomes" id="UP000016931"/>
    </source>
</evidence>
<evidence type="ECO:0000259" key="2">
    <source>
        <dbReference type="Pfam" id="PF01243"/>
    </source>
</evidence>
<dbReference type="EMBL" id="KB456269">
    <property type="protein sequence ID" value="EMF09165.1"/>
    <property type="molecule type" value="Genomic_DNA"/>
</dbReference>
<evidence type="ECO:0000256" key="1">
    <source>
        <dbReference type="SAM" id="Phobius"/>
    </source>
</evidence>
<reference evidence="3 4" key="1">
    <citation type="journal article" date="2012" name="PLoS Pathog.">
        <title>Diverse lifestyles and strategies of plant pathogenesis encoded in the genomes of eighteen Dothideomycetes fungi.</title>
        <authorList>
            <person name="Ohm R.A."/>
            <person name="Feau N."/>
            <person name="Henrissat B."/>
            <person name="Schoch C.L."/>
            <person name="Horwitz B.A."/>
            <person name="Barry K.W."/>
            <person name="Condon B.J."/>
            <person name="Copeland A.C."/>
            <person name="Dhillon B."/>
            <person name="Glaser F."/>
            <person name="Hesse C.N."/>
            <person name="Kosti I."/>
            <person name="LaButti K."/>
            <person name="Lindquist E.A."/>
            <person name="Lucas S."/>
            <person name="Salamov A.A."/>
            <person name="Bradshaw R.E."/>
            <person name="Ciuffetti L."/>
            <person name="Hamelin R.C."/>
            <person name="Kema G.H.J."/>
            <person name="Lawrence C."/>
            <person name="Scott J.A."/>
            <person name="Spatafora J.W."/>
            <person name="Turgeon B.G."/>
            <person name="de Wit P.J.G.M."/>
            <person name="Zhong S."/>
            <person name="Goodwin S.B."/>
            <person name="Grigoriev I.V."/>
        </authorList>
    </citation>
    <scope>NUCLEOTIDE SEQUENCE [LARGE SCALE GENOMIC DNA]</scope>
    <source>
        <strain evidence="3 4">SO2202</strain>
    </source>
</reference>
<sequence length="255" mass="28611">MVKFYNHIPSDLQEWALKQSIFFVASAPLTGSHINCSPKGRPSATLTILNENLVGYMDASGSGVETISHVYENGRVTLMFCSFDRSPRIMRWFCRGRVVETGHAEYAMWVKRMGKAEYPGMRVVVILDVLKVQTSCGFAVPLLSGIVDSDQGSRARFEERKTLDGWAEKTITVAGGMEDYRAKMNTRSLDGLPGLRSAMERNGENAKVQEMLWWFRRTISQWQPMLLGAIMTLVAVALLRVFVVGSSRWTAFSIV</sequence>
<dbReference type="PANTHER" id="PTHR39336">
    <property type="entry name" value="PYRIDOXAMINE PHOSPHATE OXIDASE FAMILY PROTEIN (AFU_ORTHOLOGUE AFUA_6G11440)"/>
    <property type="match status" value="1"/>
</dbReference>
<dbReference type="eggNOG" id="ENOG502S0EA">
    <property type="taxonomic scope" value="Eukaryota"/>
</dbReference>
<accession>N1QD58</accession>
<keyword evidence="4" id="KW-1185">Reference proteome</keyword>
<dbReference type="GeneID" id="27907699"/>
<organism evidence="3 4">
    <name type="scientific">Sphaerulina musiva (strain SO2202)</name>
    <name type="common">Poplar stem canker fungus</name>
    <name type="synonym">Septoria musiva</name>
    <dbReference type="NCBI Taxonomy" id="692275"/>
    <lineage>
        <taxon>Eukaryota</taxon>
        <taxon>Fungi</taxon>
        <taxon>Dikarya</taxon>
        <taxon>Ascomycota</taxon>
        <taxon>Pezizomycotina</taxon>
        <taxon>Dothideomycetes</taxon>
        <taxon>Dothideomycetidae</taxon>
        <taxon>Mycosphaerellales</taxon>
        <taxon>Mycosphaerellaceae</taxon>
        <taxon>Sphaerulina</taxon>
    </lineage>
</organism>
<dbReference type="Proteomes" id="UP000016931">
    <property type="component" value="Unassembled WGS sequence"/>
</dbReference>
<name>N1QD58_SPHMS</name>
<dbReference type="OrthoDB" id="539398at2759"/>
<dbReference type="RefSeq" id="XP_016757286.1">
    <property type="nucleotide sequence ID" value="XM_016910562.1"/>
</dbReference>